<dbReference type="AlphaFoldDB" id="A0A7W5FTG9"/>
<organism evidence="1 2">
    <name type="scientific">Pseudoduganella violacea</name>
    <dbReference type="NCBI Taxonomy" id="1715466"/>
    <lineage>
        <taxon>Bacteria</taxon>
        <taxon>Pseudomonadati</taxon>
        <taxon>Pseudomonadota</taxon>
        <taxon>Betaproteobacteria</taxon>
        <taxon>Burkholderiales</taxon>
        <taxon>Oxalobacteraceae</taxon>
        <taxon>Telluria group</taxon>
        <taxon>Pseudoduganella</taxon>
    </lineage>
</organism>
<comment type="caution">
    <text evidence="1">The sequence shown here is derived from an EMBL/GenBank/DDBJ whole genome shotgun (WGS) entry which is preliminary data.</text>
</comment>
<proteinExistence type="predicted"/>
<evidence type="ECO:0000313" key="1">
    <source>
        <dbReference type="EMBL" id="MBB3118627.1"/>
    </source>
</evidence>
<dbReference type="Pfam" id="PF09684">
    <property type="entry name" value="Tail_P2_I"/>
    <property type="match status" value="1"/>
</dbReference>
<protein>
    <recommendedName>
        <fullName evidence="3">Phage tail protein</fullName>
    </recommendedName>
</protein>
<reference evidence="1 2" key="1">
    <citation type="submission" date="2020-08" db="EMBL/GenBank/DDBJ databases">
        <title>Genomic Encyclopedia of Type Strains, Phase III (KMG-III): the genomes of soil and plant-associated and newly described type strains.</title>
        <authorList>
            <person name="Whitman W."/>
        </authorList>
    </citation>
    <scope>NUCLEOTIDE SEQUENCE [LARGE SCALE GENOMIC DNA]</scope>
    <source>
        <strain evidence="1 2">CECT 8897</strain>
    </source>
</reference>
<sequence length="350" mass="38626">MARTAPRRVLDMAAAAPGGVRHQPPAAFAPWLAAEWQLGEFAPYFESTDKLIAAGLPWLRQRGTVASVKRALSWIGFDTQLEQDGAWLQIDPGDAHAQLRLNDIVHLVRKSLPAHAHFYRMYHGYDLRPLRLDDGLLDGGLLDDDSGILIGGIKLSFAARRTGIAGIAAGQPDHARTAARCGMATYEDRVMLDTWTLDSVIMTDGRFIIGQLITGTMRDLPAEPPTITAHRTLAYSQTVLDGDVVGLDDYNSHLGAAYGIVENPMRLDGDRLDSHDIAWRHIVIDRFSESLHQSPLPAFERPQSFGFEYDAVFTGTSGSHYRPQTWTGGWDARPWRVAIPSTITFTNKGT</sequence>
<name>A0A7W5FTG9_9BURK</name>
<dbReference type="Proteomes" id="UP000541535">
    <property type="component" value="Unassembled WGS sequence"/>
</dbReference>
<evidence type="ECO:0008006" key="3">
    <source>
        <dbReference type="Google" id="ProtNLM"/>
    </source>
</evidence>
<keyword evidence="2" id="KW-1185">Reference proteome</keyword>
<accession>A0A7W5FTG9</accession>
<dbReference type="InterPro" id="IPR006521">
    <property type="entry name" value="Tail_protein_I"/>
</dbReference>
<evidence type="ECO:0000313" key="2">
    <source>
        <dbReference type="Proteomes" id="UP000541535"/>
    </source>
</evidence>
<dbReference type="EMBL" id="JACHXD010000003">
    <property type="protein sequence ID" value="MBB3118627.1"/>
    <property type="molecule type" value="Genomic_DNA"/>
</dbReference>
<gene>
    <name evidence="1" type="ORF">FHS03_001658</name>
</gene>